<feature type="compositionally biased region" description="Low complexity" evidence="1">
    <location>
        <begin position="89"/>
        <end position="98"/>
    </location>
</feature>
<accession>A0A5S5BKV4</accession>
<organism evidence="2 3">
    <name type="scientific">Paenibacillus methanolicus</name>
    <dbReference type="NCBI Taxonomy" id="582686"/>
    <lineage>
        <taxon>Bacteria</taxon>
        <taxon>Bacillati</taxon>
        <taxon>Bacillota</taxon>
        <taxon>Bacilli</taxon>
        <taxon>Bacillales</taxon>
        <taxon>Paenibacillaceae</taxon>
        <taxon>Paenibacillus</taxon>
    </lineage>
</organism>
<evidence type="ECO:0000313" key="2">
    <source>
        <dbReference type="EMBL" id="TYP67691.1"/>
    </source>
</evidence>
<dbReference type="Proteomes" id="UP000323257">
    <property type="component" value="Unassembled WGS sequence"/>
</dbReference>
<feature type="region of interest" description="Disordered" evidence="1">
    <location>
        <begin position="44"/>
        <end position="66"/>
    </location>
</feature>
<dbReference type="OrthoDB" id="2300838at2"/>
<dbReference type="EMBL" id="VNHS01000023">
    <property type="protein sequence ID" value="TYP67691.1"/>
    <property type="molecule type" value="Genomic_DNA"/>
</dbReference>
<sequence>MIYRAVVTRAFLCKVQGVHFRVGSAYLSADSARIAYLQSGGYLGKEETEEPNQASTTASDQLPADDAFLIPQDGASAVDDATAAGGGNPVASAAPAASDQDDSNDDSRLEHVGGGYFVLPNGEKVRGKENALAALEALDAVAVALQEEE</sequence>
<proteinExistence type="predicted"/>
<name>A0A5S5BKV4_9BACL</name>
<comment type="caution">
    <text evidence="2">The sequence shown here is derived from an EMBL/GenBank/DDBJ whole genome shotgun (WGS) entry which is preliminary data.</text>
</comment>
<feature type="compositionally biased region" description="Polar residues" evidence="1">
    <location>
        <begin position="51"/>
        <end position="60"/>
    </location>
</feature>
<dbReference type="AlphaFoldDB" id="A0A5S5BKV4"/>
<gene>
    <name evidence="2" type="ORF">BCM02_12316</name>
</gene>
<protein>
    <submittedName>
        <fullName evidence="2">Uncharacterized protein</fullName>
    </submittedName>
</protein>
<evidence type="ECO:0000313" key="3">
    <source>
        <dbReference type="Proteomes" id="UP000323257"/>
    </source>
</evidence>
<evidence type="ECO:0000256" key="1">
    <source>
        <dbReference type="SAM" id="MobiDB-lite"/>
    </source>
</evidence>
<keyword evidence="3" id="KW-1185">Reference proteome</keyword>
<reference evidence="2 3" key="1">
    <citation type="submission" date="2019-07" db="EMBL/GenBank/DDBJ databases">
        <title>Genomic Encyclopedia of Type Strains, Phase III (KMG-III): the genomes of soil and plant-associated and newly described type strains.</title>
        <authorList>
            <person name="Whitman W."/>
        </authorList>
    </citation>
    <scope>NUCLEOTIDE SEQUENCE [LARGE SCALE GENOMIC DNA]</scope>
    <source>
        <strain evidence="2 3">BL24</strain>
    </source>
</reference>
<dbReference type="RefSeq" id="WP_148933675.1">
    <property type="nucleotide sequence ID" value="NZ_VNHS01000023.1"/>
</dbReference>
<feature type="region of interest" description="Disordered" evidence="1">
    <location>
        <begin position="78"/>
        <end position="113"/>
    </location>
</feature>